<dbReference type="EMBL" id="MFPS01000006">
    <property type="protein sequence ID" value="OGH59820.1"/>
    <property type="molecule type" value="Genomic_DNA"/>
</dbReference>
<evidence type="ECO:0000256" key="2">
    <source>
        <dbReference type="ARBA" id="ARBA00022884"/>
    </source>
</evidence>
<gene>
    <name evidence="5" type="primary">rplY</name>
    <name evidence="5" type="synonym">ctc</name>
    <name evidence="9" type="ORF">A2725_02270</name>
</gene>
<dbReference type="InterPro" id="IPR020056">
    <property type="entry name" value="Rbsml_bL25/Gln-tRNA_synth_N"/>
</dbReference>
<comment type="caution">
    <text evidence="9">The sequence shown here is derived from an EMBL/GenBank/DDBJ whole genome shotgun (WGS) entry which is preliminary data.</text>
</comment>
<evidence type="ECO:0000256" key="6">
    <source>
        <dbReference type="SAM" id="MobiDB-lite"/>
    </source>
</evidence>
<dbReference type="InterPro" id="IPR029751">
    <property type="entry name" value="Ribosomal_L25_dom"/>
</dbReference>
<evidence type="ECO:0000313" key="10">
    <source>
        <dbReference type="Proteomes" id="UP000177067"/>
    </source>
</evidence>
<name>A0A1F6LK91_9BACT</name>
<dbReference type="InterPro" id="IPR037121">
    <property type="entry name" value="Ribosomal_bL25_C"/>
</dbReference>
<evidence type="ECO:0000313" key="9">
    <source>
        <dbReference type="EMBL" id="OGH59820.1"/>
    </source>
</evidence>
<dbReference type="InterPro" id="IPR001021">
    <property type="entry name" value="Ribosomal_bL25_long"/>
</dbReference>
<protein>
    <recommendedName>
        <fullName evidence="5">Large ribosomal subunit protein bL25</fullName>
    </recommendedName>
    <alternativeName>
        <fullName evidence="5">General stress protein CTC</fullName>
    </alternativeName>
</protein>
<dbReference type="HAMAP" id="MF_01334">
    <property type="entry name" value="Ribosomal_bL25_CTC"/>
    <property type="match status" value="1"/>
</dbReference>
<evidence type="ECO:0000259" key="8">
    <source>
        <dbReference type="Pfam" id="PF14693"/>
    </source>
</evidence>
<keyword evidence="2 5" id="KW-0694">RNA-binding</keyword>
<comment type="similarity">
    <text evidence="5">Belongs to the bacterial ribosomal protein bL25 family. CTC subfamily.</text>
</comment>
<dbReference type="Gene3D" id="2.170.120.20">
    <property type="entry name" value="Ribosomal protein L25, beta domain"/>
    <property type="match status" value="1"/>
</dbReference>
<evidence type="ECO:0000256" key="5">
    <source>
        <dbReference type="HAMAP-Rule" id="MF_01334"/>
    </source>
</evidence>
<keyword evidence="1 5" id="KW-0699">rRNA-binding</keyword>
<dbReference type="InterPro" id="IPR020930">
    <property type="entry name" value="Ribosomal_uL5_bac-type"/>
</dbReference>
<dbReference type="Pfam" id="PF01386">
    <property type="entry name" value="Ribosomal_L25p"/>
    <property type="match status" value="1"/>
</dbReference>
<dbReference type="InterPro" id="IPR020057">
    <property type="entry name" value="Ribosomal_bL25_b-dom"/>
</dbReference>
<keyword evidence="4 5" id="KW-0687">Ribonucleoprotein</keyword>
<dbReference type="NCBIfam" id="TIGR00731">
    <property type="entry name" value="bL25_bact_ctc"/>
    <property type="match status" value="1"/>
</dbReference>
<reference evidence="9 10" key="1">
    <citation type="journal article" date="2016" name="Nat. Commun.">
        <title>Thousands of microbial genomes shed light on interconnected biogeochemical processes in an aquifer system.</title>
        <authorList>
            <person name="Anantharaman K."/>
            <person name="Brown C.T."/>
            <person name="Hug L.A."/>
            <person name="Sharon I."/>
            <person name="Castelle C.J."/>
            <person name="Probst A.J."/>
            <person name="Thomas B.C."/>
            <person name="Singh A."/>
            <person name="Wilkins M.J."/>
            <person name="Karaoz U."/>
            <person name="Brodie E.L."/>
            <person name="Williams K.H."/>
            <person name="Hubbard S.S."/>
            <person name="Banfield J.F."/>
        </authorList>
    </citation>
    <scope>NUCLEOTIDE SEQUENCE [LARGE SCALE GENOMIC DNA]</scope>
</reference>
<dbReference type="PANTHER" id="PTHR33284:SF1">
    <property type="entry name" value="RIBOSOMAL PROTEIN L25_GLN-TRNA SYNTHETASE, ANTI-CODON-BINDING DOMAIN-CONTAINING PROTEIN"/>
    <property type="match status" value="1"/>
</dbReference>
<organism evidence="9 10">
    <name type="scientific">Candidatus Magasanikbacteria bacterium RIFCSPHIGHO2_01_FULL_33_34</name>
    <dbReference type="NCBI Taxonomy" id="1798671"/>
    <lineage>
        <taxon>Bacteria</taxon>
        <taxon>Candidatus Magasanikiibacteriota</taxon>
    </lineage>
</organism>
<evidence type="ECO:0000256" key="3">
    <source>
        <dbReference type="ARBA" id="ARBA00022980"/>
    </source>
</evidence>
<sequence length="226" mass="24631">MTFSITVKTRQDKADKTREQGLVPGILYGPETKPVPFSVGSLAFEKLYEQTGESNLIDLTLDSGEPVKVLVQDIQKHPVKDNIMHIDLLQINMSKEMFATLPITFVGESLAVKALGGTLNKGLDEVEIKCLPKDLVGHIEVDLSVLATFDDFVRVKDLVLPPGITVLDNQEVVVAKVSAPLTEEQIKAMEESGSADIASVVVEGEKKEDATASEGGEEKKEEKKKE</sequence>
<dbReference type="GO" id="GO:0008097">
    <property type="term" value="F:5S rRNA binding"/>
    <property type="evidence" value="ECO:0007669"/>
    <property type="project" value="InterPro"/>
</dbReference>
<dbReference type="GO" id="GO:0022625">
    <property type="term" value="C:cytosolic large ribosomal subunit"/>
    <property type="evidence" value="ECO:0007669"/>
    <property type="project" value="TreeGrafter"/>
</dbReference>
<feature type="domain" description="Large ribosomal subunit protein bL25 beta" evidence="8">
    <location>
        <begin position="100"/>
        <end position="180"/>
    </location>
</feature>
<evidence type="ECO:0000256" key="4">
    <source>
        <dbReference type="ARBA" id="ARBA00023274"/>
    </source>
</evidence>
<dbReference type="SUPFAM" id="SSF50715">
    <property type="entry name" value="Ribosomal protein L25-like"/>
    <property type="match status" value="1"/>
</dbReference>
<dbReference type="Gene3D" id="2.40.240.10">
    <property type="entry name" value="Ribosomal Protein L25, Chain P"/>
    <property type="match status" value="1"/>
</dbReference>
<accession>A0A1F6LK91</accession>
<feature type="compositionally biased region" description="Basic and acidic residues" evidence="6">
    <location>
        <begin position="203"/>
        <end position="226"/>
    </location>
</feature>
<evidence type="ECO:0000259" key="7">
    <source>
        <dbReference type="Pfam" id="PF01386"/>
    </source>
</evidence>
<dbReference type="CDD" id="cd00495">
    <property type="entry name" value="Ribosomal_L25_TL5_CTC"/>
    <property type="match status" value="1"/>
</dbReference>
<feature type="domain" description="Large ribosomal subunit protein bL25 L25" evidence="7">
    <location>
        <begin position="7"/>
        <end position="88"/>
    </location>
</feature>
<feature type="region of interest" description="Disordered" evidence="6">
    <location>
        <begin position="189"/>
        <end position="226"/>
    </location>
</feature>
<comment type="function">
    <text evidence="5">This is one of the proteins that binds to the 5S RNA in the ribosome where it forms part of the central protuberance.</text>
</comment>
<dbReference type="GO" id="GO:0003735">
    <property type="term" value="F:structural constituent of ribosome"/>
    <property type="evidence" value="ECO:0007669"/>
    <property type="project" value="InterPro"/>
</dbReference>
<dbReference type="Pfam" id="PF14693">
    <property type="entry name" value="Ribosomal_TL5_C"/>
    <property type="match status" value="1"/>
</dbReference>
<dbReference type="AlphaFoldDB" id="A0A1F6LK91"/>
<evidence type="ECO:0000256" key="1">
    <source>
        <dbReference type="ARBA" id="ARBA00022730"/>
    </source>
</evidence>
<dbReference type="InterPro" id="IPR011035">
    <property type="entry name" value="Ribosomal_bL25/Gln-tRNA_synth"/>
</dbReference>
<proteinExistence type="inferred from homology"/>
<dbReference type="Proteomes" id="UP000177067">
    <property type="component" value="Unassembled WGS sequence"/>
</dbReference>
<comment type="subunit">
    <text evidence="5">Part of the 50S ribosomal subunit; part of the 5S rRNA/L5/L18/L25 subcomplex. Contacts the 5S rRNA. Binds to the 5S rRNA independently of L5 and L18.</text>
</comment>
<dbReference type="PANTHER" id="PTHR33284">
    <property type="entry name" value="RIBOSOMAL PROTEIN L25/GLN-TRNA SYNTHETASE, ANTI-CODON-BINDING DOMAIN-CONTAINING PROTEIN"/>
    <property type="match status" value="1"/>
</dbReference>
<keyword evidence="3 5" id="KW-0689">Ribosomal protein</keyword>
<dbReference type="GO" id="GO:0006412">
    <property type="term" value="P:translation"/>
    <property type="evidence" value="ECO:0007669"/>
    <property type="project" value="UniProtKB-UniRule"/>
</dbReference>